<reference evidence="1 2" key="1">
    <citation type="submission" date="2018-07" db="EMBL/GenBank/DDBJ databases">
        <title>Genomic Encyclopedia of Type Strains, Phase IV (KMG-IV): sequencing the most valuable type-strain genomes for metagenomic binning, comparative biology and taxonomic classification.</title>
        <authorList>
            <person name="Goeker M."/>
        </authorList>
    </citation>
    <scope>NUCLEOTIDE SEQUENCE [LARGE SCALE GENOMIC DNA]</scope>
    <source>
        <strain evidence="1 2">DSM 25281</strain>
    </source>
</reference>
<protein>
    <submittedName>
        <fullName evidence="1">Uncharacterized protein</fullName>
    </submittedName>
</protein>
<dbReference type="Proteomes" id="UP000255326">
    <property type="component" value="Unassembled WGS sequence"/>
</dbReference>
<evidence type="ECO:0000313" key="1">
    <source>
        <dbReference type="EMBL" id="RDI36643.1"/>
    </source>
</evidence>
<accession>A0A370G3L5</accession>
<gene>
    <name evidence="1" type="ORF">DFR59_12821</name>
</gene>
<dbReference type="AlphaFoldDB" id="A0A370G3L5"/>
<evidence type="ECO:0000313" key="2">
    <source>
        <dbReference type="Proteomes" id="UP000255326"/>
    </source>
</evidence>
<sequence length="31" mass="3727">MRFEESWIEMIIMESEAVGWLLCFTYGLVGW</sequence>
<proteinExistence type="predicted"/>
<organism evidence="1 2">
    <name type="scientific">Falsibacillus pallidus</name>
    <dbReference type="NCBI Taxonomy" id="493781"/>
    <lineage>
        <taxon>Bacteria</taxon>
        <taxon>Bacillati</taxon>
        <taxon>Bacillota</taxon>
        <taxon>Bacilli</taxon>
        <taxon>Bacillales</taxon>
        <taxon>Bacillaceae</taxon>
        <taxon>Falsibacillus</taxon>
    </lineage>
</organism>
<dbReference type="EMBL" id="QQAY01000028">
    <property type="protein sequence ID" value="RDI36643.1"/>
    <property type="molecule type" value="Genomic_DNA"/>
</dbReference>
<keyword evidence="2" id="KW-1185">Reference proteome</keyword>
<name>A0A370G3L5_9BACI</name>
<comment type="caution">
    <text evidence="1">The sequence shown here is derived from an EMBL/GenBank/DDBJ whole genome shotgun (WGS) entry which is preliminary data.</text>
</comment>